<sequence>MACRDVLHPFVPVDTTPPELHETVRKAIARAIETGELLQVSREARRISAALPGVPLTRLVHLLLEAAVSARIDFEIAPAS</sequence>
<proteinExistence type="predicted"/>
<organism evidence="1 2">
    <name type="scientific">Propylenella binzhouense</name>
    <dbReference type="NCBI Taxonomy" id="2555902"/>
    <lineage>
        <taxon>Bacteria</taxon>
        <taxon>Pseudomonadati</taxon>
        <taxon>Pseudomonadota</taxon>
        <taxon>Alphaproteobacteria</taxon>
        <taxon>Hyphomicrobiales</taxon>
        <taxon>Propylenellaceae</taxon>
        <taxon>Propylenella</taxon>
    </lineage>
</organism>
<dbReference type="EMBL" id="SPKJ01000102">
    <property type="protein sequence ID" value="MYZ49890.1"/>
    <property type="molecule type" value="Genomic_DNA"/>
</dbReference>
<name>A0A964T7J0_9HYPH</name>
<dbReference type="AlphaFoldDB" id="A0A964T7J0"/>
<keyword evidence="2" id="KW-1185">Reference proteome</keyword>
<protein>
    <submittedName>
        <fullName evidence="1">Uncharacterized protein</fullName>
    </submittedName>
</protein>
<reference evidence="1" key="1">
    <citation type="submission" date="2019-03" db="EMBL/GenBank/DDBJ databases">
        <title>Afifella sp. nov., isolated from activated sludge.</title>
        <authorList>
            <person name="Li Q."/>
            <person name="Liu Y."/>
        </authorList>
    </citation>
    <scope>NUCLEOTIDE SEQUENCE</scope>
    <source>
        <strain evidence="1">L72</strain>
    </source>
</reference>
<gene>
    <name evidence="1" type="ORF">E4O86_19465</name>
</gene>
<evidence type="ECO:0000313" key="2">
    <source>
        <dbReference type="Proteomes" id="UP000773614"/>
    </source>
</evidence>
<comment type="caution">
    <text evidence="1">The sequence shown here is derived from an EMBL/GenBank/DDBJ whole genome shotgun (WGS) entry which is preliminary data.</text>
</comment>
<dbReference type="Proteomes" id="UP000773614">
    <property type="component" value="Unassembled WGS sequence"/>
</dbReference>
<accession>A0A964T7J0</accession>
<evidence type="ECO:0000313" key="1">
    <source>
        <dbReference type="EMBL" id="MYZ49890.1"/>
    </source>
</evidence>